<name>A0AAV4WH41_CAEEX</name>
<evidence type="ECO:0000313" key="3">
    <source>
        <dbReference type="EMBL" id="GIY80655.1"/>
    </source>
</evidence>
<dbReference type="EMBL" id="BPLR01016034">
    <property type="protein sequence ID" value="GIY80655.1"/>
    <property type="molecule type" value="Genomic_DNA"/>
</dbReference>
<dbReference type="Proteomes" id="UP001054945">
    <property type="component" value="Unassembled WGS sequence"/>
</dbReference>
<gene>
    <name evidence="3" type="ORF">CEXT_477941</name>
</gene>
<comment type="caution">
    <text evidence="3">The sequence shown here is derived from an EMBL/GenBank/DDBJ whole genome shotgun (WGS) entry which is preliminary data.</text>
</comment>
<feature type="domain" description="Pre-C2HC" evidence="2">
    <location>
        <begin position="1"/>
        <end position="43"/>
    </location>
</feature>
<protein>
    <recommendedName>
        <fullName evidence="2">Pre-C2HC domain-containing protein</fullName>
    </recommendedName>
</protein>
<feature type="compositionally biased region" description="Basic and acidic residues" evidence="1">
    <location>
        <begin position="67"/>
        <end position="81"/>
    </location>
</feature>
<proteinExistence type="predicted"/>
<feature type="region of interest" description="Disordered" evidence="1">
    <location>
        <begin position="64"/>
        <end position="91"/>
    </location>
</feature>
<evidence type="ECO:0000313" key="4">
    <source>
        <dbReference type="Proteomes" id="UP001054945"/>
    </source>
</evidence>
<evidence type="ECO:0000256" key="1">
    <source>
        <dbReference type="SAM" id="MobiDB-lite"/>
    </source>
</evidence>
<accession>A0AAV4WH41</accession>
<evidence type="ECO:0000259" key="2">
    <source>
        <dbReference type="Pfam" id="PF07530"/>
    </source>
</evidence>
<dbReference type="Pfam" id="PF07530">
    <property type="entry name" value="PRE_C2HC"/>
    <property type="match status" value="1"/>
</dbReference>
<dbReference type="InterPro" id="IPR006579">
    <property type="entry name" value="Pre_C2HC_dom"/>
</dbReference>
<organism evidence="3 4">
    <name type="scientific">Caerostris extrusa</name>
    <name type="common">Bark spider</name>
    <name type="synonym">Caerostris bankana</name>
    <dbReference type="NCBI Taxonomy" id="172846"/>
    <lineage>
        <taxon>Eukaryota</taxon>
        <taxon>Metazoa</taxon>
        <taxon>Ecdysozoa</taxon>
        <taxon>Arthropoda</taxon>
        <taxon>Chelicerata</taxon>
        <taxon>Arachnida</taxon>
        <taxon>Araneae</taxon>
        <taxon>Araneomorphae</taxon>
        <taxon>Entelegynae</taxon>
        <taxon>Araneoidea</taxon>
        <taxon>Araneidae</taxon>
        <taxon>Caerostris</taxon>
    </lineage>
</organism>
<keyword evidence="4" id="KW-1185">Reference proteome</keyword>
<sequence>MTNLRSKQMMPLFLIKITNSLNAEEIFKTDSLLGTKISIERFRGSNTALNAETAMVSIIERTPATQRKPEFTMKRPTKDPENFPQLKSTYPLTFPSTENRATYANIIASKPNRQRANQ</sequence>
<reference evidence="3 4" key="1">
    <citation type="submission" date="2021-06" db="EMBL/GenBank/DDBJ databases">
        <title>Caerostris extrusa draft genome.</title>
        <authorList>
            <person name="Kono N."/>
            <person name="Arakawa K."/>
        </authorList>
    </citation>
    <scope>NUCLEOTIDE SEQUENCE [LARGE SCALE GENOMIC DNA]</scope>
</reference>
<dbReference type="AlphaFoldDB" id="A0AAV4WH41"/>